<reference evidence="7" key="1">
    <citation type="journal article" date="2019" name="Int. J. Syst. Evol. Microbiol.">
        <title>The Global Catalogue of Microorganisms (GCM) 10K type strain sequencing project: providing services to taxonomists for standard genome sequencing and annotation.</title>
        <authorList>
            <consortium name="The Broad Institute Genomics Platform"/>
            <consortium name="The Broad Institute Genome Sequencing Center for Infectious Disease"/>
            <person name="Wu L."/>
            <person name="Ma J."/>
        </authorList>
    </citation>
    <scope>NUCLEOTIDE SEQUENCE [LARGE SCALE GENOMIC DNA]</scope>
    <source>
        <strain evidence="7">CGMCC 1.15790</strain>
    </source>
</reference>
<evidence type="ECO:0000259" key="5">
    <source>
        <dbReference type="Pfam" id="PF20990"/>
    </source>
</evidence>
<feature type="signal peptide" evidence="3">
    <location>
        <begin position="1"/>
        <end position="23"/>
    </location>
</feature>
<evidence type="ECO:0000256" key="3">
    <source>
        <dbReference type="SAM" id="SignalP"/>
    </source>
</evidence>
<dbReference type="Pfam" id="PF20990">
    <property type="entry name" value="DUF2207_C"/>
    <property type="match status" value="1"/>
</dbReference>
<keyword evidence="2" id="KW-0472">Membrane</keyword>
<dbReference type="InterPro" id="IPR048389">
    <property type="entry name" value="YciQ-like_C"/>
</dbReference>
<evidence type="ECO:0000256" key="2">
    <source>
        <dbReference type="SAM" id="Phobius"/>
    </source>
</evidence>
<feature type="transmembrane region" description="Helical" evidence="2">
    <location>
        <begin position="237"/>
        <end position="258"/>
    </location>
</feature>
<name>A0ABW0U6T6_9BACI</name>
<evidence type="ECO:0000313" key="7">
    <source>
        <dbReference type="Proteomes" id="UP001596143"/>
    </source>
</evidence>
<dbReference type="Proteomes" id="UP001596143">
    <property type="component" value="Unassembled WGS sequence"/>
</dbReference>
<feature type="region of interest" description="Disordered" evidence="1">
    <location>
        <begin position="520"/>
        <end position="548"/>
    </location>
</feature>
<feature type="compositionally biased region" description="Low complexity" evidence="1">
    <location>
        <begin position="520"/>
        <end position="529"/>
    </location>
</feature>
<organism evidence="6 7">
    <name type="scientific">Aliibacillus thermotolerans</name>
    <dbReference type="NCBI Taxonomy" id="1834418"/>
    <lineage>
        <taxon>Bacteria</taxon>
        <taxon>Bacillati</taxon>
        <taxon>Bacillota</taxon>
        <taxon>Bacilli</taxon>
        <taxon>Bacillales</taxon>
        <taxon>Bacillaceae</taxon>
        <taxon>Aliibacillus</taxon>
    </lineage>
</organism>
<dbReference type="RefSeq" id="WP_270896455.1">
    <property type="nucleotide sequence ID" value="NZ_JBHSPF010000036.1"/>
</dbReference>
<evidence type="ECO:0000313" key="6">
    <source>
        <dbReference type="EMBL" id="MFC5628863.1"/>
    </source>
</evidence>
<keyword evidence="2" id="KW-0812">Transmembrane</keyword>
<feature type="compositionally biased region" description="Gly residues" evidence="1">
    <location>
        <begin position="530"/>
        <end position="548"/>
    </location>
</feature>
<keyword evidence="7" id="KW-1185">Reference proteome</keyword>
<comment type="caution">
    <text evidence="6">The sequence shown here is derived from an EMBL/GenBank/DDBJ whole genome shotgun (WGS) entry which is preliminary data.</text>
</comment>
<keyword evidence="3" id="KW-0732">Signal</keyword>
<dbReference type="InterPro" id="IPR018702">
    <property type="entry name" value="DUF2207"/>
</dbReference>
<feature type="transmembrane region" description="Helical" evidence="2">
    <location>
        <begin position="395"/>
        <end position="416"/>
    </location>
</feature>
<feature type="domain" description="Predicted membrane protein YciQ-like C-terminal" evidence="5">
    <location>
        <begin position="298"/>
        <end position="453"/>
    </location>
</feature>
<feature type="domain" description="DUF2207" evidence="4">
    <location>
        <begin position="27"/>
        <end position="192"/>
    </location>
</feature>
<feature type="chain" id="PRO_5047146836" evidence="3">
    <location>
        <begin position="24"/>
        <end position="548"/>
    </location>
</feature>
<feature type="transmembrane region" description="Helical" evidence="2">
    <location>
        <begin position="422"/>
        <end position="443"/>
    </location>
</feature>
<evidence type="ECO:0000259" key="4">
    <source>
        <dbReference type="Pfam" id="PF09972"/>
    </source>
</evidence>
<evidence type="ECO:0000256" key="1">
    <source>
        <dbReference type="SAM" id="MobiDB-lite"/>
    </source>
</evidence>
<keyword evidence="2" id="KW-1133">Transmembrane helix</keyword>
<sequence length="548" mass="61956">MKKLFMFICCLLVFLIFPNTLFAVDYEINETNIHAMLQPDGQVEVHETHTYTFEGEFSGITRTLIPKEDSTISNVRASEAGVKLTVEQEDELYRIHRQGTDETVTIDIFYTIDGGVDVYEDVAQFYWPFFDKSNESTYENLTITIEPPMSGEVEAAYGYDEAYGTAQIHEDGVVIFALGEVPDETNGDIRVAYDCDMFPEANVTSEEPMLDTILAEKEALDNEVAAYAENKERWSNYAPWLVGGMALLAIVLIAYGLWKRRETMHEAIRQEKGTGHFPKVRMSLPAMILFMNHGQLPVSALTAALLDLVRKGNIEKESDDVLRLVHLETDYKHERYLLDWMFGKIGRNNTLHMEDIEAYTKEKKNQEEYYNNYHHWQSEVKQEYKKQELYVESTAPRWIAGLVVLITLPIAIFFAYYGIVVWAIMAFVMTFFFVVFALSYRPLTIHGHQLKKKLGSLTLGDQWKRWDKEDSVPAFLYQMGMGKRDLLKEPIRTADSQDWMIFLLLGSMLHPTLQEADRQASASAAAAGTSSGGGGAGVGGGGGGSGAF</sequence>
<dbReference type="EMBL" id="JBHSPF010000036">
    <property type="protein sequence ID" value="MFC5628863.1"/>
    <property type="molecule type" value="Genomic_DNA"/>
</dbReference>
<dbReference type="Pfam" id="PF09972">
    <property type="entry name" value="DUF2207"/>
    <property type="match status" value="1"/>
</dbReference>
<accession>A0ABW0U6T6</accession>
<proteinExistence type="predicted"/>
<protein>
    <submittedName>
        <fullName evidence="6">DUF2207 domain-containing protein</fullName>
    </submittedName>
</protein>
<gene>
    <name evidence="6" type="ORF">ACFPTR_08240</name>
</gene>